<reference evidence="3 4" key="1">
    <citation type="submission" date="2023-04" db="EMBL/GenBank/DDBJ databases">
        <title>Jannaschia ovalis sp. nov., a marine bacterium isolated from sea tidal flat.</title>
        <authorList>
            <person name="Kwon D.Y."/>
            <person name="Kim J.-J."/>
        </authorList>
    </citation>
    <scope>NUCLEOTIDE SEQUENCE [LARGE SCALE GENOMIC DNA]</scope>
    <source>
        <strain evidence="3 4">GRR-S6-38</strain>
    </source>
</reference>
<dbReference type="Gene3D" id="3.40.50.150">
    <property type="entry name" value="Vaccinia Virus protein VP39"/>
    <property type="match status" value="1"/>
</dbReference>
<dbReference type="GO" id="GO:0008168">
    <property type="term" value="F:methyltransferase activity"/>
    <property type="evidence" value="ECO:0007669"/>
    <property type="project" value="UniProtKB-KW"/>
</dbReference>
<evidence type="ECO:0000313" key="3">
    <source>
        <dbReference type="EMBL" id="WGH79164.1"/>
    </source>
</evidence>
<keyword evidence="3" id="KW-0489">Methyltransferase</keyword>
<keyword evidence="3" id="KW-0808">Transferase</keyword>
<evidence type="ECO:0000256" key="1">
    <source>
        <dbReference type="SAM" id="MobiDB-lite"/>
    </source>
</evidence>
<dbReference type="PANTHER" id="PTHR43591:SF24">
    <property type="entry name" value="2-METHOXY-6-POLYPRENYL-1,4-BENZOQUINOL METHYLASE, MITOCHONDRIAL"/>
    <property type="match status" value="1"/>
</dbReference>
<evidence type="ECO:0000313" key="4">
    <source>
        <dbReference type="Proteomes" id="UP001243420"/>
    </source>
</evidence>
<dbReference type="CDD" id="cd02440">
    <property type="entry name" value="AdoMet_MTases"/>
    <property type="match status" value="1"/>
</dbReference>
<dbReference type="Proteomes" id="UP001243420">
    <property type="component" value="Chromosome"/>
</dbReference>
<name>A0ABY8LCW6_9RHOB</name>
<accession>A0ABY8LCW6</accession>
<dbReference type="PANTHER" id="PTHR43591">
    <property type="entry name" value="METHYLTRANSFERASE"/>
    <property type="match status" value="1"/>
</dbReference>
<protein>
    <submittedName>
        <fullName evidence="3">Class I SAM-dependent methyltransferase</fullName>
    </submittedName>
</protein>
<organism evidence="3 4">
    <name type="scientific">Jannaschia ovalis</name>
    <dbReference type="NCBI Taxonomy" id="3038773"/>
    <lineage>
        <taxon>Bacteria</taxon>
        <taxon>Pseudomonadati</taxon>
        <taxon>Pseudomonadota</taxon>
        <taxon>Alphaproteobacteria</taxon>
        <taxon>Rhodobacterales</taxon>
        <taxon>Roseobacteraceae</taxon>
        <taxon>Jannaschia</taxon>
    </lineage>
</organism>
<dbReference type="RefSeq" id="WP_279965947.1">
    <property type="nucleotide sequence ID" value="NZ_CP122537.1"/>
</dbReference>
<dbReference type="Pfam" id="PF08241">
    <property type="entry name" value="Methyltransf_11"/>
    <property type="match status" value="1"/>
</dbReference>
<evidence type="ECO:0000259" key="2">
    <source>
        <dbReference type="Pfam" id="PF08241"/>
    </source>
</evidence>
<dbReference type="SUPFAM" id="SSF53335">
    <property type="entry name" value="S-adenosyl-L-methionine-dependent methyltransferases"/>
    <property type="match status" value="1"/>
</dbReference>
<dbReference type="InterPro" id="IPR029063">
    <property type="entry name" value="SAM-dependent_MTases_sf"/>
</dbReference>
<dbReference type="GO" id="GO:0032259">
    <property type="term" value="P:methylation"/>
    <property type="evidence" value="ECO:0007669"/>
    <property type="project" value="UniProtKB-KW"/>
</dbReference>
<feature type="region of interest" description="Disordered" evidence="1">
    <location>
        <begin position="389"/>
        <end position="418"/>
    </location>
</feature>
<proteinExistence type="predicted"/>
<dbReference type="InterPro" id="IPR013216">
    <property type="entry name" value="Methyltransf_11"/>
</dbReference>
<feature type="domain" description="Methyltransferase type 11" evidence="2">
    <location>
        <begin position="42"/>
        <end position="137"/>
    </location>
</feature>
<dbReference type="EMBL" id="CP122537">
    <property type="protein sequence ID" value="WGH79164.1"/>
    <property type="molecule type" value="Genomic_DNA"/>
</dbReference>
<gene>
    <name evidence="3" type="ORF">P8627_02560</name>
</gene>
<keyword evidence="4" id="KW-1185">Reference proteome</keyword>
<sequence length="425" mass="44749">MSDRHDAWTAGESYERYMGRWSRLIADLFLDWLAPAPGRDWLEIGCGSGALTAAILARAAPKTLLATDRSADFLHHTAAALADARLSFMRADATALPVGDDSRDVVTSGLVLNFVPDRAAALREARRVLRPGGRLAFYVWDYPNGGMGFIDAFWRAAAACDPAAAALDEGARFPFCTAAGLTALCEAAGVATRRVAPIETETRFADFDAFWEPFTLGAGPAPGYAASLDPEARARLRAALARELDTGGPVVLPARVWAVDATMPLGGGRARVPDMTKGGAGAALRPGTGFGDQLLAMIASIRPFFSGLASLPSTTALIAAIWPSVRSSSVSVGMPSCWKSAISAVCSMLKPSFIMPAWASAMAAVPPRVSVAAVARAVRMRVMSVSVDPGHVPDRPGHVPRGTVAPGDRSPSPDEAVRCRRLDPL</sequence>